<feature type="signal peptide" evidence="1">
    <location>
        <begin position="1"/>
        <end position="38"/>
    </location>
</feature>
<comment type="caution">
    <text evidence="3">The sequence shown here is derived from an EMBL/GenBank/DDBJ whole genome shotgun (WGS) entry which is preliminary data.</text>
</comment>
<feature type="chain" id="PRO_5036129953" description="Type IV pilus biogenesis protein PilP" evidence="1">
    <location>
        <begin position="39"/>
        <end position="206"/>
    </location>
</feature>
<accession>A0A4Y8MLS7</accession>
<proteinExistence type="predicted"/>
<gene>
    <name evidence="3" type="ORF">E2553_36970</name>
    <name evidence="2" type="ORF">E2553_45975</name>
</gene>
<dbReference type="Proteomes" id="UP000297385">
    <property type="component" value="Unassembled WGS sequence"/>
</dbReference>
<evidence type="ECO:0008006" key="5">
    <source>
        <dbReference type="Google" id="ProtNLM"/>
    </source>
</evidence>
<evidence type="ECO:0000256" key="1">
    <source>
        <dbReference type="SAM" id="SignalP"/>
    </source>
</evidence>
<organism evidence="3 4">
    <name type="scientific">Paraburkholderia dipogonis</name>
    <dbReference type="NCBI Taxonomy" id="1211383"/>
    <lineage>
        <taxon>Bacteria</taxon>
        <taxon>Pseudomonadati</taxon>
        <taxon>Pseudomonadota</taxon>
        <taxon>Betaproteobacteria</taxon>
        <taxon>Burkholderiales</taxon>
        <taxon>Burkholderiaceae</taxon>
        <taxon>Paraburkholderia</taxon>
    </lineage>
</organism>
<name>A0A4Y8MLS7_9BURK</name>
<evidence type="ECO:0000313" key="3">
    <source>
        <dbReference type="EMBL" id="TFE38371.1"/>
    </source>
</evidence>
<dbReference type="EMBL" id="SNVI01000003">
    <property type="protein sequence ID" value="TFE38371.1"/>
    <property type="molecule type" value="Genomic_DNA"/>
</dbReference>
<evidence type="ECO:0000313" key="4">
    <source>
        <dbReference type="Proteomes" id="UP000297385"/>
    </source>
</evidence>
<keyword evidence="1" id="KW-0732">Signal</keyword>
<reference evidence="3 4" key="1">
    <citation type="submission" date="2019-03" db="EMBL/GenBank/DDBJ databases">
        <title>Complete Genome Sequence of Paraburkholderia dipogonis ICMP 19430T, a Nitrogen-fixing Symbiont of the South African Invasive Legume Dipogon lignosus in New Zealand.</title>
        <authorList>
            <person name="De Meyer S.E."/>
        </authorList>
    </citation>
    <scope>NUCLEOTIDE SEQUENCE [LARGE SCALE GENOMIC DNA]</scope>
    <source>
        <strain evidence="3 4">ICMP 19430</strain>
    </source>
</reference>
<sequence length="206" mass="21105">MAAAFISPRRVNTMFSNKSGRFAATSLFVICAAGLAHADEKHLTLDDIDGLARQNLVNSMRKTDGVQPPAGGVALNAPIMAPPAAPVAAATVVAKPPKRSDSPARKAIPVSFVGAYSDSAGSHVLYEYQGGVYSAGRGEKLLNGWVVTHVDGYRVTVAEGKRTWADVISVPAGVGSGGDNPAIQAITELGGPLPVATNVGAFGGVR</sequence>
<dbReference type="AlphaFoldDB" id="A0A4Y8MLS7"/>
<protein>
    <recommendedName>
        <fullName evidence="5">Type IV pilus biogenesis protein PilP</fullName>
    </recommendedName>
</protein>
<evidence type="ECO:0000313" key="2">
    <source>
        <dbReference type="EMBL" id="TFE36974.1"/>
    </source>
</evidence>
<dbReference type="EMBL" id="SNVI01000008">
    <property type="protein sequence ID" value="TFE36974.1"/>
    <property type="molecule type" value="Genomic_DNA"/>
</dbReference>